<dbReference type="Proteomes" id="UP000092256">
    <property type="component" value="Unassembled WGS sequence"/>
</dbReference>
<dbReference type="AlphaFoldDB" id="A0A1A6XW61"/>
<proteinExistence type="predicted"/>
<dbReference type="OrthoDB" id="6065005at2"/>
<reference evidence="1 2" key="1">
    <citation type="submission" date="2016-05" db="EMBL/GenBank/DDBJ databases">
        <title>Draft Genome Sequences of Stenotrophomonas maltophilia Strains Sm32COP, Sm41DVV, Sm46PAILV, SmF3, SmF22, SmSOFb1 and SmCVFa1, Isolated from Different Manures, in France.</title>
        <authorList>
            <person name="Nazaret S."/>
            <person name="Bodilis J."/>
        </authorList>
    </citation>
    <scope>NUCLEOTIDE SEQUENCE [LARGE SCALE GENOMIC DNA]</scope>
    <source>
        <strain evidence="1 2">Sm46PAILV</strain>
    </source>
</reference>
<dbReference type="EMBL" id="LYVJ01000007">
    <property type="protein sequence ID" value="OBU66950.1"/>
    <property type="molecule type" value="Genomic_DNA"/>
</dbReference>
<accession>A0A1A6XW61</accession>
<protein>
    <submittedName>
        <fullName evidence="1">Uncharacterized protein</fullName>
    </submittedName>
</protein>
<evidence type="ECO:0000313" key="2">
    <source>
        <dbReference type="Proteomes" id="UP000092256"/>
    </source>
</evidence>
<comment type="caution">
    <text evidence="1">The sequence shown here is derived from an EMBL/GenBank/DDBJ whole genome shotgun (WGS) entry which is preliminary data.</text>
</comment>
<dbReference type="RefSeq" id="WP_065199381.1">
    <property type="nucleotide sequence ID" value="NZ_LYVJ01000007.1"/>
</dbReference>
<name>A0A1A6XW61_STEMA</name>
<evidence type="ECO:0000313" key="1">
    <source>
        <dbReference type="EMBL" id="OBU66950.1"/>
    </source>
</evidence>
<sequence>MNTTNLDDISLEQALIDFEVANARVMDLTSRLTSMSRELIQARTELERLRIGGAQVQYSPSYGADQDDVRIRYERIRNSRLVKLAAIFSSKLRRCL</sequence>
<organism evidence="1 2">
    <name type="scientific">Stenotrophomonas maltophilia</name>
    <name type="common">Pseudomonas maltophilia</name>
    <name type="synonym">Xanthomonas maltophilia</name>
    <dbReference type="NCBI Taxonomy" id="40324"/>
    <lineage>
        <taxon>Bacteria</taxon>
        <taxon>Pseudomonadati</taxon>
        <taxon>Pseudomonadota</taxon>
        <taxon>Gammaproteobacteria</taxon>
        <taxon>Lysobacterales</taxon>
        <taxon>Lysobacteraceae</taxon>
        <taxon>Stenotrophomonas</taxon>
        <taxon>Stenotrophomonas maltophilia group</taxon>
    </lineage>
</organism>
<gene>
    <name evidence="1" type="ORF">A9K58_10915</name>
</gene>